<feature type="region of interest" description="Disordered" evidence="1">
    <location>
        <begin position="17"/>
        <end position="45"/>
    </location>
</feature>
<feature type="region of interest" description="Disordered" evidence="1">
    <location>
        <begin position="431"/>
        <end position="471"/>
    </location>
</feature>
<evidence type="ECO:0000313" key="4">
    <source>
        <dbReference type="Proteomes" id="UP000075884"/>
    </source>
</evidence>
<evidence type="ECO:0000256" key="1">
    <source>
        <dbReference type="SAM" id="MobiDB-lite"/>
    </source>
</evidence>
<organism evidence="3 4">
    <name type="scientific">Anopheles dirus</name>
    <dbReference type="NCBI Taxonomy" id="7168"/>
    <lineage>
        <taxon>Eukaryota</taxon>
        <taxon>Metazoa</taxon>
        <taxon>Ecdysozoa</taxon>
        <taxon>Arthropoda</taxon>
        <taxon>Hexapoda</taxon>
        <taxon>Insecta</taxon>
        <taxon>Pterygota</taxon>
        <taxon>Neoptera</taxon>
        <taxon>Endopterygota</taxon>
        <taxon>Diptera</taxon>
        <taxon>Nematocera</taxon>
        <taxon>Culicoidea</taxon>
        <taxon>Culicidae</taxon>
        <taxon>Anophelinae</taxon>
        <taxon>Anopheles</taxon>
    </lineage>
</organism>
<sequence>MRTCDSASIPERFMRAAARKSTSRPIVSGTSKALEKRNAEKQEHDSKWIKPGALDRWGQQQRLQEKTNDAAACEAAAPAPCECPPPEPVPCTTDITEDQRLALVFYRKLITTLFARDQLQKDPEDDDNYTTDLLLKLTSRQLNTLLDEQSAVREINWVVSQILIEPANFRRKSIARENQCERLYDMLMQLLEATTLHALMPVVLLLATFYITRLIGRFTRMHPFVVFLLLLVSITVCKNWQECNEKLANKALQGLMEASPPSTISRLWSFVAPGKTHSDGMPLPICDPLQVLIESTVSLKGMYFKATFREFIDAYKESTKDAGYFETIVIGLLLLGVAYVLLTTFLTVGIQSGFRTVGTIVAAKLRSPENTAAIGDAPAQQQQQQQQPSINLNIHIGENSASKVPLVELLRLESQRIEVVSEDLPTGVQAIDIKSSNEEMTTTDAKVSKAPPEKVEEVGSEVVPDGPLRDA</sequence>
<evidence type="ECO:0008006" key="5">
    <source>
        <dbReference type="Google" id="ProtNLM"/>
    </source>
</evidence>
<protein>
    <recommendedName>
        <fullName evidence="5">Chloride channel CLIC-like protein 1</fullName>
    </recommendedName>
</protein>
<feature type="compositionally biased region" description="Basic and acidic residues" evidence="1">
    <location>
        <begin position="33"/>
        <end position="45"/>
    </location>
</feature>
<keyword evidence="4" id="KW-1185">Reference proteome</keyword>
<dbReference type="AlphaFoldDB" id="A0A182N5W3"/>
<proteinExistence type="predicted"/>
<accession>A0A182N5W3</accession>
<reference evidence="3" key="2">
    <citation type="submission" date="2020-05" db="UniProtKB">
        <authorList>
            <consortium name="EnsemblMetazoa"/>
        </authorList>
    </citation>
    <scope>IDENTIFICATION</scope>
    <source>
        <strain evidence="3">WRAIR2</strain>
    </source>
</reference>
<feature type="transmembrane region" description="Helical" evidence="2">
    <location>
        <begin position="328"/>
        <end position="350"/>
    </location>
</feature>
<dbReference type="VEuPathDB" id="VectorBase:ADIR003034"/>
<name>A0A182N5W3_9DIPT</name>
<dbReference type="EnsemblMetazoa" id="ADIR003034-RA">
    <property type="protein sequence ID" value="ADIR003034-PA"/>
    <property type="gene ID" value="ADIR003034"/>
</dbReference>
<keyword evidence="2" id="KW-0812">Transmembrane</keyword>
<keyword evidence="2" id="KW-1133">Transmembrane helix</keyword>
<keyword evidence="2" id="KW-0472">Membrane</keyword>
<evidence type="ECO:0000313" key="3">
    <source>
        <dbReference type="EnsemblMetazoa" id="ADIR003034-PA"/>
    </source>
</evidence>
<reference evidence="4" key="1">
    <citation type="submission" date="2013-03" db="EMBL/GenBank/DDBJ databases">
        <title>The Genome Sequence of Anopheles dirus WRAIR2.</title>
        <authorList>
            <consortium name="The Broad Institute Genomics Platform"/>
            <person name="Neafsey D.E."/>
            <person name="Walton C."/>
            <person name="Walker B."/>
            <person name="Young S.K."/>
            <person name="Zeng Q."/>
            <person name="Gargeya S."/>
            <person name="Fitzgerald M."/>
            <person name="Haas B."/>
            <person name="Abouelleil A."/>
            <person name="Allen A.W."/>
            <person name="Alvarado L."/>
            <person name="Arachchi H.M."/>
            <person name="Berlin A.M."/>
            <person name="Chapman S.B."/>
            <person name="Gainer-Dewar J."/>
            <person name="Goldberg J."/>
            <person name="Griggs A."/>
            <person name="Gujja S."/>
            <person name="Hansen M."/>
            <person name="Howarth C."/>
            <person name="Imamovic A."/>
            <person name="Ireland A."/>
            <person name="Larimer J."/>
            <person name="McCowan C."/>
            <person name="Murphy C."/>
            <person name="Pearson M."/>
            <person name="Poon T.W."/>
            <person name="Priest M."/>
            <person name="Roberts A."/>
            <person name="Saif S."/>
            <person name="Shea T."/>
            <person name="Sisk P."/>
            <person name="Sykes S."/>
            <person name="Wortman J."/>
            <person name="Nusbaum C."/>
            <person name="Birren B."/>
        </authorList>
    </citation>
    <scope>NUCLEOTIDE SEQUENCE [LARGE SCALE GENOMIC DNA]</scope>
    <source>
        <strain evidence="4">WRAIR2</strain>
    </source>
</reference>
<evidence type="ECO:0000256" key="2">
    <source>
        <dbReference type="SAM" id="Phobius"/>
    </source>
</evidence>
<dbReference type="Proteomes" id="UP000075884">
    <property type="component" value="Unassembled WGS sequence"/>
</dbReference>
<feature type="transmembrane region" description="Helical" evidence="2">
    <location>
        <begin position="186"/>
        <end position="212"/>
    </location>
</feature>